<dbReference type="GeneID" id="39575092"/>
<dbReference type="EMBL" id="ML119052">
    <property type="protein sequence ID" value="ROT41438.1"/>
    <property type="molecule type" value="Genomic_DNA"/>
</dbReference>
<keyword evidence="1" id="KW-0472">Membrane</keyword>
<evidence type="ECO:0000256" key="1">
    <source>
        <dbReference type="SAM" id="Phobius"/>
    </source>
</evidence>
<evidence type="ECO:0000313" key="3">
    <source>
        <dbReference type="Proteomes" id="UP000272025"/>
    </source>
</evidence>
<protein>
    <submittedName>
        <fullName evidence="2">Uncharacterized protein</fullName>
    </submittedName>
</protein>
<gene>
    <name evidence="2" type="ORF">SODALDRAFT_119422</name>
</gene>
<feature type="transmembrane region" description="Helical" evidence="1">
    <location>
        <begin position="6"/>
        <end position="27"/>
    </location>
</feature>
<keyword evidence="1" id="KW-0812">Transmembrane</keyword>
<keyword evidence="1" id="KW-1133">Transmembrane helix</keyword>
<name>A0A3N2Q441_SODAK</name>
<dbReference type="Proteomes" id="UP000272025">
    <property type="component" value="Unassembled WGS sequence"/>
</dbReference>
<keyword evidence="3" id="KW-1185">Reference proteome</keyword>
<reference evidence="2 3" key="1">
    <citation type="journal article" date="2018" name="Mol. Ecol.">
        <title>The obligate alkalophilic soda-lake fungus Sodiomyces alkalinus has shifted to a protein diet.</title>
        <authorList>
            <person name="Grum-Grzhimaylo A.A."/>
            <person name="Falkoski D.L."/>
            <person name="van den Heuvel J."/>
            <person name="Valero-Jimenez C.A."/>
            <person name="Min B."/>
            <person name="Choi I.G."/>
            <person name="Lipzen A."/>
            <person name="Daum C.G."/>
            <person name="Aanen D.K."/>
            <person name="Tsang A."/>
            <person name="Henrissat B."/>
            <person name="Bilanenko E.N."/>
            <person name="de Vries R.P."/>
            <person name="van Kan J.A.L."/>
            <person name="Grigoriev I.V."/>
            <person name="Debets A.J.M."/>
        </authorList>
    </citation>
    <scope>NUCLEOTIDE SEQUENCE [LARGE SCALE GENOMIC DNA]</scope>
    <source>
        <strain evidence="2 3">F11</strain>
    </source>
</reference>
<dbReference type="RefSeq" id="XP_028469244.1">
    <property type="nucleotide sequence ID" value="XM_028606614.1"/>
</dbReference>
<sequence>MLGTAILFFLVFSHCLWIYVSFSYEVGFSSRSLAWIMEPMGRCLSHYLGTHTTRDLFVCEGAFSVHVDMWKLCWVDVGVRTVRAQAVACG</sequence>
<organism evidence="2 3">
    <name type="scientific">Sodiomyces alkalinus (strain CBS 110278 / VKM F-3762 / F11)</name>
    <name type="common">Alkaliphilic filamentous fungus</name>
    <dbReference type="NCBI Taxonomy" id="1314773"/>
    <lineage>
        <taxon>Eukaryota</taxon>
        <taxon>Fungi</taxon>
        <taxon>Dikarya</taxon>
        <taxon>Ascomycota</taxon>
        <taxon>Pezizomycotina</taxon>
        <taxon>Sordariomycetes</taxon>
        <taxon>Hypocreomycetidae</taxon>
        <taxon>Glomerellales</taxon>
        <taxon>Plectosphaerellaceae</taxon>
        <taxon>Sodiomyces</taxon>
    </lineage>
</organism>
<dbReference type="AlphaFoldDB" id="A0A3N2Q441"/>
<accession>A0A3N2Q441</accession>
<proteinExistence type="predicted"/>
<evidence type="ECO:0000313" key="2">
    <source>
        <dbReference type="EMBL" id="ROT41438.1"/>
    </source>
</evidence>